<name>A0A366XDB5_9RHOB</name>
<dbReference type="SUPFAM" id="SSF46689">
    <property type="entry name" value="Homeodomain-like"/>
    <property type="match status" value="1"/>
</dbReference>
<accession>A0A366XDB5</accession>
<dbReference type="RefSeq" id="WP_113821649.1">
    <property type="nucleotide sequence ID" value="NZ_QOCE01000003.1"/>
</dbReference>
<feature type="domain" description="HTH araC/xylS-type" evidence="5">
    <location>
        <begin position="229"/>
        <end position="327"/>
    </location>
</feature>
<dbReference type="InterPro" id="IPR018060">
    <property type="entry name" value="HTH_AraC"/>
</dbReference>
<dbReference type="GO" id="GO:0003700">
    <property type="term" value="F:DNA-binding transcription factor activity"/>
    <property type="evidence" value="ECO:0007669"/>
    <property type="project" value="InterPro"/>
</dbReference>
<dbReference type="Gene3D" id="1.10.10.60">
    <property type="entry name" value="Homeodomain-like"/>
    <property type="match status" value="1"/>
</dbReference>
<evidence type="ECO:0000259" key="5">
    <source>
        <dbReference type="PROSITE" id="PS01124"/>
    </source>
</evidence>
<evidence type="ECO:0000256" key="3">
    <source>
        <dbReference type="ARBA" id="ARBA00023163"/>
    </source>
</evidence>
<dbReference type="PANTHER" id="PTHR47894:SF1">
    <property type="entry name" value="HTH-TYPE TRANSCRIPTIONAL REGULATOR VQSM"/>
    <property type="match status" value="1"/>
</dbReference>
<dbReference type="InterPro" id="IPR020449">
    <property type="entry name" value="Tscrpt_reg_AraC-type_HTH"/>
</dbReference>
<keyword evidence="3" id="KW-0804">Transcription</keyword>
<reference evidence="6 7" key="1">
    <citation type="submission" date="2018-07" db="EMBL/GenBank/DDBJ databases">
        <title>Modular assembly of carbohydrate-degrading microbial communities in the ocean.</title>
        <authorList>
            <person name="Enke T.N."/>
            <person name="Datta M.S."/>
            <person name="Schwartzman J.A."/>
            <person name="Cermak N."/>
            <person name="Schmitz D.A."/>
            <person name="Barrere J."/>
            <person name="Cordero O.X."/>
        </authorList>
    </citation>
    <scope>NUCLEOTIDE SEQUENCE [LARGE SCALE GENOMIC DNA]</scope>
    <source>
        <strain evidence="6 7">C3M10</strain>
    </source>
</reference>
<dbReference type="Pfam" id="PF12625">
    <property type="entry name" value="Arabinose_bd"/>
    <property type="match status" value="1"/>
</dbReference>
<keyword evidence="1" id="KW-0805">Transcription regulation</keyword>
<dbReference type="PROSITE" id="PS01124">
    <property type="entry name" value="HTH_ARAC_FAMILY_2"/>
    <property type="match status" value="1"/>
</dbReference>
<dbReference type="SMART" id="SM00342">
    <property type="entry name" value="HTH_ARAC"/>
    <property type="match status" value="1"/>
</dbReference>
<comment type="caution">
    <text evidence="6">The sequence shown here is derived from an EMBL/GenBank/DDBJ whole genome shotgun (WGS) entry which is preliminary data.</text>
</comment>
<proteinExistence type="predicted"/>
<dbReference type="OrthoDB" id="9814125at2"/>
<dbReference type="EMBL" id="QOCE01000003">
    <property type="protein sequence ID" value="RBW62288.1"/>
    <property type="molecule type" value="Genomic_DNA"/>
</dbReference>
<dbReference type="AlphaFoldDB" id="A0A366XDB5"/>
<feature type="region of interest" description="Disordered" evidence="4">
    <location>
        <begin position="318"/>
        <end position="343"/>
    </location>
</feature>
<evidence type="ECO:0000313" key="6">
    <source>
        <dbReference type="EMBL" id="RBW62288.1"/>
    </source>
</evidence>
<dbReference type="GO" id="GO:0005829">
    <property type="term" value="C:cytosol"/>
    <property type="evidence" value="ECO:0007669"/>
    <property type="project" value="TreeGrafter"/>
</dbReference>
<dbReference type="Proteomes" id="UP000252706">
    <property type="component" value="Unassembled WGS sequence"/>
</dbReference>
<dbReference type="InterPro" id="IPR032687">
    <property type="entry name" value="AraC-type_N"/>
</dbReference>
<protein>
    <recommendedName>
        <fullName evidence="5">HTH araC/xylS-type domain-containing protein</fullName>
    </recommendedName>
</protein>
<evidence type="ECO:0000256" key="2">
    <source>
        <dbReference type="ARBA" id="ARBA00023125"/>
    </source>
</evidence>
<dbReference type="PRINTS" id="PR00032">
    <property type="entry name" value="HTHARAC"/>
</dbReference>
<dbReference type="PANTHER" id="PTHR47894">
    <property type="entry name" value="HTH-TYPE TRANSCRIPTIONAL REGULATOR GADX"/>
    <property type="match status" value="1"/>
</dbReference>
<evidence type="ECO:0000256" key="1">
    <source>
        <dbReference type="ARBA" id="ARBA00023015"/>
    </source>
</evidence>
<keyword evidence="2" id="KW-0238">DNA-binding</keyword>
<dbReference type="GO" id="GO:0000976">
    <property type="term" value="F:transcription cis-regulatory region binding"/>
    <property type="evidence" value="ECO:0007669"/>
    <property type="project" value="TreeGrafter"/>
</dbReference>
<dbReference type="Pfam" id="PF12833">
    <property type="entry name" value="HTH_18"/>
    <property type="match status" value="1"/>
</dbReference>
<organism evidence="6 7">
    <name type="scientific">Phaeobacter gallaeciensis</name>
    <dbReference type="NCBI Taxonomy" id="60890"/>
    <lineage>
        <taxon>Bacteria</taxon>
        <taxon>Pseudomonadati</taxon>
        <taxon>Pseudomonadota</taxon>
        <taxon>Alphaproteobacteria</taxon>
        <taxon>Rhodobacterales</taxon>
        <taxon>Roseobacteraceae</taxon>
        <taxon>Phaeobacter</taxon>
    </lineage>
</organism>
<sequence length="343" mass="37527">MPDSLPLVQLQLLIPFLNGLRSCGVDPEPVLESVGLTQAAVDQEGASVHVMVIHQFVENCAKAAGDKTFGAKIGSQLDPSGWPMIRMAIEQATTLGDFLNIYVAQVNKFASSVTPYVEVRGSTTSFGEIRKFKPLIEPAQNDGFMIGLMLSMLERAMGDQMDPQRIILVVSDPSVLHSRFAPFQALRGKNMGSRIQFPSEWLSVPVFGDRAPTEASGQPTETRQDPFLTGFQNLLMQHIGHGGLTVGQAANLAHLNTRKLSRQLSKFGTNLSRELTRAKINYAKETLQYSERSIEEITGALGYSDPSNFARAFSKEVGVSPSQFRKNEKSTDLPVPSSRANSK</sequence>
<evidence type="ECO:0000256" key="4">
    <source>
        <dbReference type="SAM" id="MobiDB-lite"/>
    </source>
</evidence>
<gene>
    <name evidence="6" type="ORF">DS909_01400</name>
</gene>
<evidence type="ECO:0000313" key="7">
    <source>
        <dbReference type="Proteomes" id="UP000252706"/>
    </source>
</evidence>
<dbReference type="InterPro" id="IPR009057">
    <property type="entry name" value="Homeodomain-like_sf"/>
</dbReference>